<dbReference type="GO" id="GO:0034702">
    <property type="term" value="C:monoatomic ion channel complex"/>
    <property type="evidence" value="ECO:0007669"/>
    <property type="project" value="UniProtKB-KW"/>
</dbReference>
<dbReference type="Gene3D" id="1.10.287.70">
    <property type="match status" value="1"/>
</dbReference>
<dbReference type="GO" id="GO:0005886">
    <property type="term" value="C:plasma membrane"/>
    <property type="evidence" value="ECO:0007669"/>
    <property type="project" value="TreeGrafter"/>
</dbReference>
<organism evidence="15 16">
    <name type="scientific">Oryctes borbonicus</name>
    <dbReference type="NCBI Taxonomy" id="1629725"/>
    <lineage>
        <taxon>Eukaryota</taxon>
        <taxon>Metazoa</taxon>
        <taxon>Ecdysozoa</taxon>
        <taxon>Arthropoda</taxon>
        <taxon>Hexapoda</taxon>
        <taxon>Insecta</taxon>
        <taxon>Pterygota</taxon>
        <taxon>Neoptera</taxon>
        <taxon>Endopterygota</taxon>
        <taxon>Coleoptera</taxon>
        <taxon>Polyphaga</taxon>
        <taxon>Scarabaeiformia</taxon>
        <taxon>Scarabaeidae</taxon>
        <taxon>Dynastinae</taxon>
        <taxon>Oryctes</taxon>
    </lineage>
</organism>
<comment type="similarity">
    <text evidence="11">Belongs to the inward rectifier-type potassium channel (TC 1.A.2.1) family.</text>
</comment>
<evidence type="ECO:0000313" key="15">
    <source>
        <dbReference type="EMBL" id="KRT86554.1"/>
    </source>
</evidence>
<name>A0A0T6BGZ7_9SCAR</name>
<dbReference type="PRINTS" id="PR01320">
    <property type="entry name" value="KIRCHANNEL"/>
</dbReference>
<dbReference type="Pfam" id="PF01007">
    <property type="entry name" value="IRK"/>
    <property type="match status" value="1"/>
</dbReference>
<dbReference type="GO" id="GO:0005242">
    <property type="term" value="F:inward rectifier potassium channel activity"/>
    <property type="evidence" value="ECO:0007669"/>
    <property type="project" value="InterPro"/>
</dbReference>
<feature type="transmembrane region" description="Helical" evidence="12">
    <location>
        <begin position="144"/>
        <end position="167"/>
    </location>
</feature>
<dbReference type="GO" id="GO:1990573">
    <property type="term" value="P:potassium ion import across plasma membrane"/>
    <property type="evidence" value="ECO:0007669"/>
    <property type="project" value="TreeGrafter"/>
</dbReference>
<evidence type="ECO:0000256" key="2">
    <source>
        <dbReference type="ARBA" id="ARBA00022448"/>
    </source>
</evidence>
<keyword evidence="10 11" id="KW-0407">Ion channel</keyword>
<accession>A0A0T6BGZ7</accession>
<keyword evidence="6 11" id="KW-0630">Potassium</keyword>
<protein>
    <recommendedName>
        <fullName evidence="17">Ion channel</fullName>
    </recommendedName>
</protein>
<feature type="transmembrane region" description="Helical" evidence="12">
    <location>
        <begin position="179"/>
        <end position="200"/>
    </location>
</feature>
<evidence type="ECO:0000256" key="6">
    <source>
        <dbReference type="ARBA" id="ARBA00022958"/>
    </source>
</evidence>
<keyword evidence="9 12" id="KW-0472">Membrane</keyword>
<keyword evidence="2 11" id="KW-0813">Transport</keyword>
<dbReference type="PANTHER" id="PTHR11767:SF113">
    <property type="entry name" value="INWARDLY RECTIFYING POTASSIUM CHANNEL 2, ISOFORM D"/>
    <property type="match status" value="1"/>
</dbReference>
<evidence type="ECO:0008006" key="17">
    <source>
        <dbReference type="Google" id="ProtNLM"/>
    </source>
</evidence>
<evidence type="ECO:0000256" key="12">
    <source>
        <dbReference type="SAM" id="Phobius"/>
    </source>
</evidence>
<keyword evidence="16" id="KW-1185">Reference proteome</keyword>
<dbReference type="InterPro" id="IPR014756">
    <property type="entry name" value="Ig_E-set"/>
</dbReference>
<evidence type="ECO:0000256" key="8">
    <source>
        <dbReference type="ARBA" id="ARBA00023065"/>
    </source>
</evidence>
<evidence type="ECO:0000259" key="14">
    <source>
        <dbReference type="Pfam" id="PF17655"/>
    </source>
</evidence>
<comment type="subcellular location">
    <subcellularLocation>
        <location evidence="1 11">Membrane</location>
        <topology evidence="1 11">Multi-pass membrane protein</topology>
    </subcellularLocation>
</comment>
<dbReference type="InterPro" id="IPR016449">
    <property type="entry name" value="K_chnl_inward-rec_Kir"/>
</dbReference>
<feature type="non-terminal residue" evidence="15">
    <location>
        <position position="472"/>
    </location>
</feature>
<evidence type="ECO:0000256" key="11">
    <source>
        <dbReference type="RuleBase" id="RU003822"/>
    </source>
</evidence>
<dbReference type="GO" id="GO:0034765">
    <property type="term" value="P:regulation of monoatomic ion transmembrane transport"/>
    <property type="evidence" value="ECO:0007669"/>
    <property type="project" value="TreeGrafter"/>
</dbReference>
<keyword evidence="3 11" id="KW-0633">Potassium transport</keyword>
<reference evidence="15 16" key="1">
    <citation type="submission" date="2015-09" db="EMBL/GenBank/DDBJ databases">
        <title>Draft genome of the scarab beetle Oryctes borbonicus.</title>
        <authorList>
            <person name="Meyer J.M."/>
            <person name="Markov G.V."/>
            <person name="Baskaran P."/>
            <person name="Herrmann M."/>
            <person name="Sommer R.J."/>
            <person name="Roedelsperger C."/>
        </authorList>
    </citation>
    <scope>NUCLEOTIDE SEQUENCE [LARGE SCALE GENOMIC DNA]</scope>
    <source>
        <strain evidence="15">OB123</strain>
        <tissue evidence="15">Whole animal</tissue>
    </source>
</reference>
<evidence type="ECO:0000256" key="9">
    <source>
        <dbReference type="ARBA" id="ARBA00023136"/>
    </source>
</evidence>
<dbReference type="EMBL" id="LJIG01000386">
    <property type="protein sequence ID" value="KRT86554.1"/>
    <property type="molecule type" value="Genomic_DNA"/>
</dbReference>
<feature type="domain" description="Potassium channel inwardly rectifying transmembrane" evidence="13">
    <location>
        <begin position="66"/>
        <end position="205"/>
    </location>
</feature>
<dbReference type="SUPFAM" id="SSF81324">
    <property type="entry name" value="Voltage-gated potassium channels"/>
    <property type="match status" value="1"/>
</dbReference>
<dbReference type="AlphaFoldDB" id="A0A0T6BGZ7"/>
<dbReference type="InterPro" id="IPR041647">
    <property type="entry name" value="IRK_C"/>
</dbReference>
<dbReference type="InterPro" id="IPR013518">
    <property type="entry name" value="K_chnl_inward-rec_Kir_cyto"/>
</dbReference>
<evidence type="ECO:0000259" key="13">
    <source>
        <dbReference type="Pfam" id="PF01007"/>
    </source>
</evidence>
<evidence type="ECO:0000256" key="3">
    <source>
        <dbReference type="ARBA" id="ARBA00022538"/>
    </source>
</evidence>
<evidence type="ECO:0000256" key="1">
    <source>
        <dbReference type="ARBA" id="ARBA00004141"/>
    </source>
</evidence>
<evidence type="ECO:0000256" key="4">
    <source>
        <dbReference type="ARBA" id="ARBA00022692"/>
    </source>
</evidence>
<dbReference type="Pfam" id="PF17655">
    <property type="entry name" value="IRK_C"/>
    <property type="match status" value="1"/>
</dbReference>
<keyword evidence="7 12" id="KW-1133">Transmembrane helix</keyword>
<dbReference type="InterPro" id="IPR040445">
    <property type="entry name" value="Kir_TM"/>
</dbReference>
<comment type="caution">
    <text evidence="15">The sequence shown here is derived from an EMBL/GenBank/DDBJ whole genome shotgun (WGS) entry which is preliminary data.</text>
</comment>
<evidence type="ECO:0000256" key="10">
    <source>
        <dbReference type="ARBA" id="ARBA00023303"/>
    </source>
</evidence>
<dbReference type="OrthoDB" id="273257at2759"/>
<keyword evidence="5 11" id="KW-0851">Voltage-gated channel</keyword>
<proteinExistence type="inferred from homology"/>
<dbReference type="SUPFAM" id="SSF81296">
    <property type="entry name" value="E set domains"/>
    <property type="match status" value="1"/>
</dbReference>
<dbReference type="PANTHER" id="PTHR11767">
    <property type="entry name" value="INWARD RECTIFIER POTASSIUM CHANNEL"/>
    <property type="match status" value="1"/>
</dbReference>
<sequence length="472" mass="53693">MATNGNNIGAGSSTSTDSDRIEVVSEEVLHQDASQPTVVPITQNESRRRERRHYHRPYAASSNRIIQKCGRNNIIPTDIPEKNFRYFKDMGNTLLNTRWRWILLSLCAANAVAYVVFAGLWMLIAVINDDNDEDRRGDFPPCIYGANSFTGYLLLSMTTVSTIGYGLQYPTECQPSWMVLTLQALTNVAIEGAIVTAVFVKMSKPSSKSPVRLFSRKAVISMRDGILCLIFRIRDLKGRHWARTMIKAVLIRRRNSPEGEPLAYYFENIKLEKHGLMLWPLEIVHKITYESPLWAMSPQSLYKARFEIMIILEGDSITTGQSSQSQTSYMNKEICWGYRFAPCVSYDKDEHKYIIDDDKFNEIIECATPLCSAQELAGVLEEATRPQEQFWDLHSPLSTPVSRKSESSMGSSQFRFPSFRMKKDIDGLTSDRGIYNRQFSGATLETINSVENLLASNISLNEEKKEPNEKRL</sequence>
<evidence type="ECO:0000256" key="5">
    <source>
        <dbReference type="ARBA" id="ARBA00022882"/>
    </source>
</evidence>
<dbReference type="Proteomes" id="UP000051574">
    <property type="component" value="Unassembled WGS sequence"/>
</dbReference>
<evidence type="ECO:0000313" key="16">
    <source>
        <dbReference type="Proteomes" id="UP000051574"/>
    </source>
</evidence>
<feature type="transmembrane region" description="Helical" evidence="12">
    <location>
        <begin position="101"/>
        <end position="124"/>
    </location>
</feature>
<keyword evidence="4 11" id="KW-0812">Transmembrane</keyword>
<gene>
    <name evidence="15" type="ORF">AMK59_1426</name>
</gene>
<dbReference type="Gene3D" id="2.60.40.1400">
    <property type="entry name" value="G protein-activated inward rectifier potassium channel 1"/>
    <property type="match status" value="1"/>
</dbReference>
<feature type="domain" description="Inward rectifier potassium channel C-terminal" evidence="14">
    <location>
        <begin position="213"/>
        <end position="377"/>
    </location>
</feature>
<keyword evidence="8 11" id="KW-0406">Ion transport</keyword>
<evidence type="ECO:0000256" key="7">
    <source>
        <dbReference type="ARBA" id="ARBA00022989"/>
    </source>
</evidence>